<dbReference type="SUPFAM" id="SSF88697">
    <property type="entry name" value="PUA domain-like"/>
    <property type="match status" value="1"/>
</dbReference>
<dbReference type="RefSeq" id="WP_072864043.1">
    <property type="nucleotide sequence ID" value="NZ_FQUI01000012.1"/>
</dbReference>
<comment type="catalytic activity">
    <reaction evidence="1 5">
        <text>uridine(55) in tRNA = pseudouridine(55) in tRNA</text>
        <dbReference type="Rhea" id="RHEA:42532"/>
        <dbReference type="Rhea" id="RHEA-COMP:10101"/>
        <dbReference type="Rhea" id="RHEA-COMP:10102"/>
        <dbReference type="ChEBI" id="CHEBI:65314"/>
        <dbReference type="ChEBI" id="CHEBI:65315"/>
        <dbReference type="EC" id="5.4.99.25"/>
    </reaction>
</comment>
<dbReference type="STRING" id="1122195.SAMN02745164_00989"/>
<dbReference type="GO" id="GO:0160148">
    <property type="term" value="F:tRNA pseudouridine(55) synthase activity"/>
    <property type="evidence" value="ECO:0007669"/>
    <property type="project" value="UniProtKB-EC"/>
</dbReference>
<evidence type="ECO:0000259" key="7">
    <source>
        <dbReference type="Pfam" id="PF16198"/>
    </source>
</evidence>
<dbReference type="GO" id="GO:1990481">
    <property type="term" value="P:mRNA pseudouridine synthesis"/>
    <property type="evidence" value="ECO:0007669"/>
    <property type="project" value="TreeGrafter"/>
</dbReference>
<dbReference type="HAMAP" id="MF_01080">
    <property type="entry name" value="TruB_bact"/>
    <property type="match status" value="1"/>
</dbReference>
<feature type="domain" description="tRNA pseudouridylate synthase B C-terminal" evidence="7">
    <location>
        <begin position="174"/>
        <end position="214"/>
    </location>
</feature>
<dbReference type="InterPro" id="IPR014780">
    <property type="entry name" value="tRNA_psdUridine_synth_TruB"/>
</dbReference>
<evidence type="ECO:0000256" key="1">
    <source>
        <dbReference type="ARBA" id="ARBA00000385"/>
    </source>
</evidence>
<evidence type="ECO:0000259" key="6">
    <source>
        <dbReference type="Pfam" id="PF01509"/>
    </source>
</evidence>
<dbReference type="Proteomes" id="UP000184334">
    <property type="component" value="Unassembled WGS sequence"/>
</dbReference>
<dbReference type="InterPro" id="IPR020103">
    <property type="entry name" value="PsdUridine_synth_cat_dom_sf"/>
</dbReference>
<keyword evidence="4 5" id="KW-0413">Isomerase</keyword>
<sequence>MNNGFILIDKPSGITSHDAVDIIRKKFSTKKVGHSGTLDPFATGLLILGINKGTRLLEYLQHQSKKYYVKAELGIITDTYDITGEIKEKNQVQKEHINKLEEVILSFKGKYLQVPPMYSARKYNGKRLFELARQGKIIKMPPKEVEIYSIENIKIFENGVFEFECEVSSGTYIRSLIMDIGYKLNTGAVTTELRRLKIGSIKVDDAVTLEKMSEKDIIPMFEMLSFPAAYLNEKGKQRALNGNHIFLEHIEQYDTFKKGDKVSLIDKEKNLIAIAIAERNSKFLKTLEEHERNERIFKIKKVFK</sequence>
<dbReference type="InterPro" id="IPR002501">
    <property type="entry name" value="PsdUridine_synth_N"/>
</dbReference>
<proteinExistence type="inferred from homology"/>
<dbReference type="SUPFAM" id="SSF55120">
    <property type="entry name" value="Pseudouridine synthase"/>
    <property type="match status" value="1"/>
</dbReference>
<feature type="domain" description="Pseudouridine synthase II N-terminal" evidence="6">
    <location>
        <begin position="24"/>
        <end position="173"/>
    </location>
</feature>
<dbReference type="AlphaFoldDB" id="A0A1M4VR30"/>
<organism evidence="8 9">
    <name type="scientific">Marinitoga hydrogenitolerans (strain DSM 16785 / JCM 12826 / AT1271)</name>
    <dbReference type="NCBI Taxonomy" id="1122195"/>
    <lineage>
        <taxon>Bacteria</taxon>
        <taxon>Thermotogati</taxon>
        <taxon>Thermotogota</taxon>
        <taxon>Thermotogae</taxon>
        <taxon>Petrotogales</taxon>
        <taxon>Petrotogaceae</taxon>
        <taxon>Marinitoga</taxon>
    </lineage>
</organism>
<dbReference type="InterPro" id="IPR015947">
    <property type="entry name" value="PUA-like_sf"/>
</dbReference>
<dbReference type="Pfam" id="PF01509">
    <property type="entry name" value="TruB_N"/>
    <property type="match status" value="1"/>
</dbReference>
<dbReference type="NCBIfam" id="TIGR00431">
    <property type="entry name" value="TruB"/>
    <property type="match status" value="1"/>
</dbReference>
<dbReference type="Gene3D" id="2.30.130.10">
    <property type="entry name" value="PUA domain"/>
    <property type="match status" value="1"/>
</dbReference>
<dbReference type="GO" id="GO:0003723">
    <property type="term" value="F:RNA binding"/>
    <property type="evidence" value="ECO:0007669"/>
    <property type="project" value="InterPro"/>
</dbReference>
<keyword evidence="3 5" id="KW-0819">tRNA processing</keyword>
<comment type="similarity">
    <text evidence="2 5">Belongs to the pseudouridine synthase TruB family. Type 1 subfamily.</text>
</comment>
<reference evidence="8" key="1">
    <citation type="submission" date="2016-11" db="EMBL/GenBank/DDBJ databases">
        <authorList>
            <person name="Varghese N."/>
            <person name="Submissions S."/>
        </authorList>
    </citation>
    <scope>NUCLEOTIDE SEQUENCE [LARGE SCALE GENOMIC DNA]</scope>
    <source>
        <strain evidence="8">DSM 16785</strain>
    </source>
</reference>
<accession>A0A1M4VR30</accession>
<evidence type="ECO:0000313" key="8">
    <source>
        <dbReference type="EMBL" id="SHE71307.1"/>
    </source>
</evidence>
<evidence type="ECO:0000256" key="4">
    <source>
        <dbReference type="ARBA" id="ARBA00023235"/>
    </source>
</evidence>
<dbReference type="CDD" id="cd02573">
    <property type="entry name" value="PseudoU_synth_EcTruB"/>
    <property type="match status" value="1"/>
</dbReference>
<dbReference type="PANTHER" id="PTHR13767:SF2">
    <property type="entry name" value="PSEUDOURIDYLATE SYNTHASE TRUB1"/>
    <property type="match status" value="1"/>
</dbReference>
<dbReference type="EC" id="5.4.99.25" evidence="5"/>
<protein>
    <recommendedName>
        <fullName evidence="5">tRNA pseudouridine synthase B</fullName>
        <ecNumber evidence="5">5.4.99.25</ecNumber>
    </recommendedName>
    <alternativeName>
        <fullName evidence="5">tRNA pseudouridine(55) synthase</fullName>
        <shortName evidence="5">Psi55 synthase</shortName>
    </alternativeName>
    <alternativeName>
        <fullName evidence="5">tRNA pseudouridylate synthase</fullName>
    </alternativeName>
    <alternativeName>
        <fullName evidence="5">tRNA-uridine isomerase</fullName>
    </alternativeName>
</protein>
<feature type="active site" description="Nucleophile" evidence="5">
    <location>
        <position position="39"/>
    </location>
</feature>
<evidence type="ECO:0000256" key="2">
    <source>
        <dbReference type="ARBA" id="ARBA00005642"/>
    </source>
</evidence>
<name>A0A1M4VR30_MARH1</name>
<evidence type="ECO:0000313" key="9">
    <source>
        <dbReference type="Proteomes" id="UP000184334"/>
    </source>
</evidence>
<dbReference type="Pfam" id="PF16198">
    <property type="entry name" value="TruB_C_2"/>
    <property type="match status" value="1"/>
</dbReference>
<dbReference type="OrthoDB" id="9802309at2"/>
<dbReference type="Gene3D" id="3.30.2350.10">
    <property type="entry name" value="Pseudouridine synthase"/>
    <property type="match status" value="1"/>
</dbReference>
<keyword evidence="9" id="KW-1185">Reference proteome</keyword>
<dbReference type="EMBL" id="FQUI01000012">
    <property type="protein sequence ID" value="SHE71307.1"/>
    <property type="molecule type" value="Genomic_DNA"/>
</dbReference>
<dbReference type="InterPro" id="IPR036974">
    <property type="entry name" value="PUA_sf"/>
</dbReference>
<evidence type="ECO:0000256" key="3">
    <source>
        <dbReference type="ARBA" id="ARBA00022694"/>
    </source>
</evidence>
<gene>
    <name evidence="5" type="primary">truB</name>
    <name evidence="8" type="ORF">SAMN02745164_00989</name>
</gene>
<dbReference type="PROSITE" id="PS50890">
    <property type="entry name" value="PUA"/>
    <property type="match status" value="1"/>
</dbReference>
<dbReference type="CDD" id="cd21905">
    <property type="entry name" value="PUA_TruB_thermotogae"/>
    <property type="match status" value="1"/>
</dbReference>
<comment type="function">
    <text evidence="5">Responsible for synthesis of pseudouridine from uracil-55 in the psi GC loop of transfer RNAs.</text>
</comment>
<dbReference type="InterPro" id="IPR032819">
    <property type="entry name" value="TruB_C"/>
</dbReference>
<dbReference type="PANTHER" id="PTHR13767">
    <property type="entry name" value="TRNA-PSEUDOURIDINE SYNTHASE"/>
    <property type="match status" value="1"/>
</dbReference>
<dbReference type="GO" id="GO:0031119">
    <property type="term" value="P:tRNA pseudouridine synthesis"/>
    <property type="evidence" value="ECO:0007669"/>
    <property type="project" value="UniProtKB-UniRule"/>
</dbReference>
<comment type="caution">
    <text evidence="8">The sequence shown here is derived from an EMBL/GenBank/DDBJ whole genome shotgun (WGS) entry which is preliminary data.</text>
</comment>
<evidence type="ECO:0000256" key="5">
    <source>
        <dbReference type="HAMAP-Rule" id="MF_01080"/>
    </source>
</evidence>